<dbReference type="RefSeq" id="WP_301413857.1">
    <property type="nucleotide sequence ID" value="NZ_CP098023.1"/>
</dbReference>
<comment type="catalytic activity">
    <reaction evidence="1">
        <text>Endohydrolysis of (1-&gt;4)-beta-D-glucosidic linkages in cellulose, lichenin and cereal beta-D-glucans.</text>
        <dbReference type="EC" id="3.2.1.4"/>
    </reaction>
</comment>
<dbReference type="CDD" id="cd11304">
    <property type="entry name" value="Cadherin_repeat"/>
    <property type="match status" value="1"/>
</dbReference>
<dbReference type="InterPro" id="IPR018366">
    <property type="entry name" value="CBM2_CS"/>
</dbReference>
<keyword evidence="7" id="KW-0119">Carbohydrate metabolism</keyword>
<dbReference type="Proteomes" id="UP001321520">
    <property type="component" value="Chromosome"/>
</dbReference>
<evidence type="ECO:0000256" key="3">
    <source>
        <dbReference type="ARBA" id="ARBA00022729"/>
    </source>
</evidence>
<dbReference type="PANTHER" id="PTHR35923:SF2">
    <property type="entry name" value="ENDOGLUCANASE"/>
    <property type="match status" value="1"/>
</dbReference>
<dbReference type="SMART" id="SM00637">
    <property type="entry name" value="CBD_II"/>
    <property type="match status" value="1"/>
</dbReference>
<keyword evidence="13" id="KW-1185">Reference proteome</keyword>
<evidence type="ECO:0000256" key="10">
    <source>
        <dbReference type="SAM" id="SignalP"/>
    </source>
</evidence>
<dbReference type="InterPro" id="IPR001547">
    <property type="entry name" value="Glyco_hydro_5"/>
</dbReference>
<feature type="signal peptide" evidence="10">
    <location>
        <begin position="1"/>
        <end position="26"/>
    </location>
</feature>
<name>A0ABY9E6W3_9GAMM</name>
<evidence type="ECO:0000256" key="2">
    <source>
        <dbReference type="ARBA" id="ARBA00012601"/>
    </source>
</evidence>
<protein>
    <recommendedName>
        <fullName evidence="2">cellulase</fullName>
        <ecNumber evidence="2">3.2.1.4</ecNumber>
    </recommendedName>
</protein>
<feature type="domain" description="CBM2" evidence="11">
    <location>
        <begin position="599"/>
        <end position="717"/>
    </location>
</feature>
<dbReference type="PROSITE" id="PS51257">
    <property type="entry name" value="PROKAR_LIPOPROTEIN"/>
    <property type="match status" value="1"/>
</dbReference>
<dbReference type="SUPFAM" id="SSF49384">
    <property type="entry name" value="Carbohydrate-binding domain"/>
    <property type="match status" value="1"/>
</dbReference>
<proteinExistence type="predicted"/>
<keyword evidence="4" id="KW-0378">Hydrolase</keyword>
<dbReference type="InterPro" id="IPR001919">
    <property type="entry name" value="CBD2"/>
</dbReference>
<evidence type="ECO:0000256" key="4">
    <source>
        <dbReference type="ARBA" id="ARBA00022801"/>
    </source>
</evidence>
<dbReference type="EC" id="3.2.1.4" evidence="2"/>
<dbReference type="InterPro" id="IPR012291">
    <property type="entry name" value="CBM2_carb-bd_dom_sf"/>
</dbReference>
<dbReference type="Pfam" id="PF00553">
    <property type="entry name" value="CBM_2"/>
    <property type="match status" value="1"/>
</dbReference>
<organism evidence="12 13">
    <name type="scientific">Microbulbifer spongiae</name>
    <dbReference type="NCBI Taxonomy" id="2944933"/>
    <lineage>
        <taxon>Bacteria</taxon>
        <taxon>Pseudomonadati</taxon>
        <taxon>Pseudomonadota</taxon>
        <taxon>Gammaproteobacteria</taxon>
        <taxon>Cellvibrionales</taxon>
        <taxon>Microbulbiferaceae</taxon>
        <taxon>Microbulbifer</taxon>
    </lineage>
</organism>
<evidence type="ECO:0000256" key="6">
    <source>
        <dbReference type="ARBA" id="ARBA00023157"/>
    </source>
</evidence>
<keyword evidence="8" id="KW-0326">Glycosidase</keyword>
<reference evidence="12 13" key="1">
    <citation type="submission" date="2022-05" db="EMBL/GenBank/DDBJ databases">
        <title>Microbulbifer sp. nov., isolated from sponge.</title>
        <authorList>
            <person name="Gao L."/>
        </authorList>
    </citation>
    <scope>NUCLEOTIDE SEQUENCE [LARGE SCALE GENOMIC DNA]</scope>
    <source>
        <strain evidence="12 13">MI-G</strain>
    </source>
</reference>
<dbReference type="Pfam" id="PF17957">
    <property type="entry name" value="Big_7"/>
    <property type="match status" value="1"/>
</dbReference>
<dbReference type="Pfam" id="PF00150">
    <property type="entry name" value="Cellulase"/>
    <property type="match status" value="1"/>
</dbReference>
<dbReference type="PROSITE" id="PS00561">
    <property type="entry name" value="CBM2_A"/>
    <property type="match status" value="1"/>
</dbReference>
<gene>
    <name evidence="12" type="ORF">M8T91_09645</name>
</gene>
<dbReference type="Gene3D" id="2.60.40.290">
    <property type="match status" value="1"/>
</dbReference>
<evidence type="ECO:0000256" key="7">
    <source>
        <dbReference type="ARBA" id="ARBA00023277"/>
    </source>
</evidence>
<evidence type="ECO:0000256" key="5">
    <source>
        <dbReference type="ARBA" id="ARBA00023001"/>
    </source>
</evidence>
<feature type="chain" id="PRO_5046801933" description="cellulase" evidence="10">
    <location>
        <begin position="27"/>
        <end position="717"/>
    </location>
</feature>
<evidence type="ECO:0000256" key="9">
    <source>
        <dbReference type="ARBA" id="ARBA00023326"/>
    </source>
</evidence>
<evidence type="ECO:0000256" key="1">
    <source>
        <dbReference type="ARBA" id="ARBA00000966"/>
    </source>
</evidence>
<dbReference type="PANTHER" id="PTHR35923">
    <property type="entry name" value="MAJOR EXTRACELLULAR ENDOGLUCANASE"/>
    <property type="match status" value="1"/>
</dbReference>
<evidence type="ECO:0000259" key="11">
    <source>
        <dbReference type="PROSITE" id="PS51173"/>
    </source>
</evidence>
<keyword evidence="9" id="KW-0624">Polysaccharide degradation</keyword>
<accession>A0ABY9E6W3</accession>
<evidence type="ECO:0000313" key="13">
    <source>
        <dbReference type="Proteomes" id="UP001321520"/>
    </source>
</evidence>
<dbReference type="Gene3D" id="2.60.40.10">
    <property type="entry name" value="Immunoglobulins"/>
    <property type="match status" value="2"/>
</dbReference>
<dbReference type="PROSITE" id="PS51173">
    <property type="entry name" value="CBM2"/>
    <property type="match status" value="1"/>
</dbReference>
<keyword evidence="5" id="KW-0136">Cellulose degradation</keyword>
<dbReference type="Gene3D" id="3.20.20.80">
    <property type="entry name" value="Glycosidases"/>
    <property type="match status" value="1"/>
</dbReference>
<sequence>MKLNFKLLPYFAAGLIACLTAVNAQATDALPDDDWLHVEGNRIVDKQGNPVWLTGANWFGFNTTERVFHGLWSANLADRMRDLAEHGINILRVPISTELLWEWQNGMAAVPPINTHANPELAGMNGLQIFDETIRLAKQYGVKLMIDAHSAEADNSGHIYPMWYKGSLDSEIFYRTWEWLAERYKDDDTVIAFDIENEPHGKPWADNPYAKWDSSTDVNNWKHACETASKRVLAINPNLLVLCEGIESYPIDGVSWGGGDGNNYHNYWWGGNLRGVADHPIDLGANQDQLVYSPHIYGPSVFRQPWFEPDFTYQSLMEDAWRDNWFYLHEQGISPLLLGEWGGLLDGAENEKWMGYARDLIVEHQLHHTFWCLNPNSGDTGGLWLNDWVTWDAAKYALLKPALWSDGSGKFVGLDHRVHLGNSSVGTHLGEYYGSTEPTVQISSPADGAEFVAGDPISLSYSVRNANGVNAYLDGVFQLGDSDGRVTVTAPDQLGAHQISLIARDDAGQELPASDSVTIEVVEEPVATPSVAITAPAEGSTFTPGAGFTLEYTLENAHGVEVTLDGNSVTATGGDSVALTAPVIDGNYSVDIEAQDSNGQPLAARDSVTIIVETPVTGGIICALDVIDVWNDGFVLNNVNVTNQGSAVSGWTVTLQFSEPVTFTNGWNGQFSVAANGQSVTVSNLEWNGNLQTGQSASFGFQGGHDGSFVSPECTAN</sequence>
<dbReference type="InterPro" id="IPR017853">
    <property type="entry name" value="GH"/>
</dbReference>
<dbReference type="SUPFAM" id="SSF51445">
    <property type="entry name" value="(Trans)glycosidases"/>
    <property type="match status" value="1"/>
</dbReference>
<dbReference type="InterPro" id="IPR008965">
    <property type="entry name" value="CBM2/CBM3_carb-bd_dom_sf"/>
</dbReference>
<keyword evidence="6" id="KW-1015">Disulfide bond</keyword>
<dbReference type="InterPro" id="IPR013783">
    <property type="entry name" value="Ig-like_fold"/>
</dbReference>
<dbReference type="EMBL" id="CP098023">
    <property type="protein sequence ID" value="WKD48205.1"/>
    <property type="molecule type" value="Genomic_DNA"/>
</dbReference>
<keyword evidence="3 10" id="KW-0732">Signal</keyword>
<evidence type="ECO:0000313" key="12">
    <source>
        <dbReference type="EMBL" id="WKD48205.1"/>
    </source>
</evidence>
<evidence type="ECO:0000256" key="8">
    <source>
        <dbReference type="ARBA" id="ARBA00023295"/>
    </source>
</evidence>